<dbReference type="AlphaFoldDB" id="A0AAQ4E7R2"/>
<protein>
    <submittedName>
        <fullName evidence="2">Uncharacterized protein</fullName>
    </submittedName>
</protein>
<organism evidence="2 3">
    <name type="scientific">Amblyomma americanum</name>
    <name type="common">Lone star tick</name>
    <dbReference type="NCBI Taxonomy" id="6943"/>
    <lineage>
        <taxon>Eukaryota</taxon>
        <taxon>Metazoa</taxon>
        <taxon>Ecdysozoa</taxon>
        <taxon>Arthropoda</taxon>
        <taxon>Chelicerata</taxon>
        <taxon>Arachnida</taxon>
        <taxon>Acari</taxon>
        <taxon>Parasitiformes</taxon>
        <taxon>Ixodida</taxon>
        <taxon>Ixodoidea</taxon>
        <taxon>Ixodidae</taxon>
        <taxon>Amblyomminae</taxon>
        <taxon>Amblyomma</taxon>
    </lineage>
</organism>
<dbReference type="InterPro" id="IPR032675">
    <property type="entry name" value="LRR_dom_sf"/>
</dbReference>
<evidence type="ECO:0000313" key="2">
    <source>
        <dbReference type="EMBL" id="KAK8770761.1"/>
    </source>
</evidence>
<keyword evidence="3" id="KW-1185">Reference proteome</keyword>
<dbReference type="Gene3D" id="3.80.10.10">
    <property type="entry name" value="Ribonuclease Inhibitor"/>
    <property type="match status" value="1"/>
</dbReference>
<accession>A0AAQ4E7R2</accession>
<feature type="region of interest" description="Disordered" evidence="1">
    <location>
        <begin position="1"/>
        <end position="48"/>
    </location>
</feature>
<sequence length="355" mass="39215">MGDSSSRPPRTASSHTAKSSPNSACARQGQDSGARSQPGQRPEPGGLVPLYEVQTPMHHVLDRDDIVLTMALMTDPCLRTSSSLVLGRIIYRLDGRTTANPLDEVTPGVMVRASSFFPRIRRLEVSTRHLDSLIQIRRFTDVTDLTLTYLAGSLLPFRRLYEDVLEQLRLKHLSLKFFSDVSLSTIAGKWPDLQSLSLFDCSIANDLHYIPPGSLQGLASLGFSFCGNGEEAAKRAVSTLLKRNTQLEALRLEGAAVCVLFLVHCSAEPLPSLQRLTLATDEQLPGLGLAADDVRCLVEALPSLRYAATDSYDLRLFFLHYMPAVTLDWCHCTICAAEFPRLGDEQRDTWNELIA</sequence>
<name>A0AAQ4E7R2_AMBAM</name>
<proteinExistence type="predicted"/>
<reference evidence="2 3" key="1">
    <citation type="journal article" date="2023" name="Arcadia Sci">
        <title>De novo assembly of a long-read Amblyomma americanum tick genome.</title>
        <authorList>
            <person name="Chou S."/>
            <person name="Poskanzer K.E."/>
            <person name="Rollins M."/>
            <person name="Thuy-Boun P.S."/>
        </authorList>
    </citation>
    <scope>NUCLEOTIDE SEQUENCE [LARGE SCALE GENOMIC DNA]</scope>
    <source>
        <strain evidence="2">F_SG_1</strain>
        <tissue evidence="2">Salivary glands</tissue>
    </source>
</reference>
<evidence type="ECO:0000256" key="1">
    <source>
        <dbReference type="SAM" id="MobiDB-lite"/>
    </source>
</evidence>
<dbReference type="EMBL" id="JARKHS020020599">
    <property type="protein sequence ID" value="KAK8770761.1"/>
    <property type="molecule type" value="Genomic_DNA"/>
</dbReference>
<gene>
    <name evidence="2" type="ORF">V5799_012774</name>
</gene>
<evidence type="ECO:0000313" key="3">
    <source>
        <dbReference type="Proteomes" id="UP001321473"/>
    </source>
</evidence>
<dbReference type="Proteomes" id="UP001321473">
    <property type="component" value="Unassembled WGS sequence"/>
</dbReference>
<dbReference type="SUPFAM" id="SSF52047">
    <property type="entry name" value="RNI-like"/>
    <property type="match status" value="1"/>
</dbReference>
<feature type="compositionally biased region" description="Polar residues" evidence="1">
    <location>
        <begin position="1"/>
        <end position="39"/>
    </location>
</feature>
<comment type="caution">
    <text evidence="2">The sequence shown here is derived from an EMBL/GenBank/DDBJ whole genome shotgun (WGS) entry which is preliminary data.</text>
</comment>